<dbReference type="InterPro" id="IPR011473">
    <property type="entry name" value="DUF1579"/>
</dbReference>
<dbReference type="RefSeq" id="WP_146565683.1">
    <property type="nucleotide sequence ID" value="NZ_SIHJ01000001.1"/>
</dbReference>
<feature type="signal peptide" evidence="1">
    <location>
        <begin position="1"/>
        <end position="22"/>
    </location>
</feature>
<dbReference type="AlphaFoldDB" id="A0A5C5VJV3"/>
<evidence type="ECO:0000256" key="1">
    <source>
        <dbReference type="SAM" id="SignalP"/>
    </source>
</evidence>
<gene>
    <name evidence="2" type="ORF">KOR34_32420</name>
</gene>
<dbReference type="EMBL" id="SIHJ01000001">
    <property type="protein sequence ID" value="TWT38273.1"/>
    <property type="molecule type" value="Genomic_DNA"/>
</dbReference>
<keyword evidence="1" id="KW-0732">Signal</keyword>
<reference evidence="2 3" key="1">
    <citation type="submission" date="2019-02" db="EMBL/GenBank/DDBJ databases">
        <title>Deep-cultivation of Planctomycetes and their phenomic and genomic characterization uncovers novel biology.</title>
        <authorList>
            <person name="Wiegand S."/>
            <person name="Jogler M."/>
            <person name="Boedeker C."/>
            <person name="Pinto D."/>
            <person name="Vollmers J."/>
            <person name="Rivas-Marin E."/>
            <person name="Kohn T."/>
            <person name="Peeters S.H."/>
            <person name="Heuer A."/>
            <person name="Rast P."/>
            <person name="Oberbeckmann S."/>
            <person name="Bunk B."/>
            <person name="Jeske O."/>
            <person name="Meyerdierks A."/>
            <person name="Storesund J.E."/>
            <person name="Kallscheuer N."/>
            <person name="Luecker S."/>
            <person name="Lage O.M."/>
            <person name="Pohl T."/>
            <person name="Merkel B.J."/>
            <person name="Hornburger P."/>
            <person name="Mueller R.-W."/>
            <person name="Bruemmer F."/>
            <person name="Labrenz M."/>
            <person name="Spormann A.M."/>
            <person name="Op Den Camp H."/>
            <person name="Overmann J."/>
            <person name="Amann R."/>
            <person name="Jetten M.S.M."/>
            <person name="Mascher T."/>
            <person name="Medema M.H."/>
            <person name="Devos D.P."/>
            <person name="Kaster A.-K."/>
            <person name="Ovreas L."/>
            <person name="Rohde M."/>
            <person name="Galperin M.Y."/>
            <person name="Jogler C."/>
        </authorList>
    </citation>
    <scope>NUCLEOTIDE SEQUENCE [LARGE SCALE GENOMIC DNA]</scope>
    <source>
        <strain evidence="2 3">KOR34</strain>
    </source>
</reference>
<dbReference type="Proteomes" id="UP000316714">
    <property type="component" value="Unassembled WGS sequence"/>
</dbReference>
<sequence precursor="true">MRVIVPVHVLLILSAVWTSAHAQETPPMPEMPKPTKQHEWLQQKLAGEWETTVTIHMPGQPAMTSRGTAATRPLGKFWIQSEHRGEMMGAPYVGLQTLGFNAEKQQFVGTWIDSMSDYQWDYRGQLNDKRNQLTLLCEGPCPMKPGGLSKFKEVLEVQDDDHLTFTSSVQQDDGSWQKGMEIKYARKR</sequence>
<dbReference type="OrthoDB" id="512336at2"/>
<evidence type="ECO:0000313" key="2">
    <source>
        <dbReference type="EMBL" id="TWT38273.1"/>
    </source>
</evidence>
<comment type="caution">
    <text evidence="2">The sequence shown here is derived from an EMBL/GenBank/DDBJ whole genome shotgun (WGS) entry which is preliminary data.</text>
</comment>
<accession>A0A5C5VJV3</accession>
<name>A0A5C5VJV3_9BACT</name>
<protein>
    <recommendedName>
        <fullName evidence="4">DUF1579 domain-containing protein</fullName>
    </recommendedName>
</protein>
<evidence type="ECO:0008006" key="4">
    <source>
        <dbReference type="Google" id="ProtNLM"/>
    </source>
</evidence>
<keyword evidence="3" id="KW-1185">Reference proteome</keyword>
<feature type="chain" id="PRO_5022760665" description="DUF1579 domain-containing protein" evidence="1">
    <location>
        <begin position="23"/>
        <end position="188"/>
    </location>
</feature>
<dbReference type="Pfam" id="PF07617">
    <property type="entry name" value="DUF1579"/>
    <property type="match status" value="1"/>
</dbReference>
<evidence type="ECO:0000313" key="3">
    <source>
        <dbReference type="Proteomes" id="UP000316714"/>
    </source>
</evidence>
<proteinExistence type="predicted"/>
<organism evidence="2 3">
    <name type="scientific">Posidoniimonas corsicana</name>
    <dbReference type="NCBI Taxonomy" id="1938618"/>
    <lineage>
        <taxon>Bacteria</taxon>
        <taxon>Pseudomonadati</taxon>
        <taxon>Planctomycetota</taxon>
        <taxon>Planctomycetia</taxon>
        <taxon>Pirellulales</taxon>
        <taxon>Lacipirellulaceae</taxon>
        <taxon>Posidoniimonas</taxon>
    </lineage>
</organism>